<proteinExistence type="predicted"/>
<evidence type="ECO:0000313" key="1">
    <source>
        <dbReference type="EMBL" id="AGP29690.1"/>
    </source>
</evidence>
<dbReference type="EMBL" id="CP003696">
    <property type="protein sequence ID" value="AGP29690.1"/>
    <property type="molecule type" value="Genomic_DNA"/>
</dbReference>
<keyword evidence="2" id="KW-1185">Reference proteome</keyword>
<reference evidence="1 2" key="1">
    <citation type="submission" date="2012-06" db="EMBL/GenBank/DDBJ databases">
        <title>Complete genome sequence of Corynebacterium terpenotabidum Y-11 (=DSM 44721).</title>
        <authorList>
            <person name="Ruckert C."/>
            <person name="Albersmeier A."/>
            <person name="Al-Dilaimi A."/>
            <person name="Szczepanowski R."/>
            <person name="Kalinowski J."/>
        </authorList>
    </citation>
    <scope>NUCLEOTIDE SEQUENCE [LARGE SCALE GENOMIC DNA]</scope>
    <source>
        <strain evidence="1 2">Y-11</strain>
    </source>
</reference>
<gene>
    <name evidence="1" type="ORF">A606_00160</name>
</gene>
<accession>S4XDM4</accession>
<organism evidence="1 2">
    <name type="scientific">Corynebacterium terpenotabidum Y-11</name>
    <dbReference type="NCBI Taxonomy" id="1200352"/>
    <lineage>
        <taxon>Bacteria</taxon>
        <taxon>Bacillati</taxon>
        <taxon>Actinomycetota</taxon>
        <taxon>Actinomycetes</taxon>
        <taxon>Mycobacteriales</taxon>
        <taxon>Corynebacteriaceae</taxon>
        <taxon>Corynebacterium</taxon>
    </lineage>
</organism>
<dbReference type="KEGG" id="cter:A606_00160"/>
<name>S4XDM4_9CORY</name>
<evidence type="ECO:0000313" key="2">
    <source>
        <dbReference type="Proteomes" id="UP000014809"/>
    </source>
</evidence>
<dbReference type="AlphaFoldDB" id="S4XDM4"/>
<sequence>MSEKYDSSRTVIAGGWFAMGRKFCERQSKSASNRKWQRVAFYCYANMKAGGRCELKPGELCRAVDTTETQIYKMIAKAVDEGWLARGSTPSCLRVSGHDMQMNREYYGG</sequence>
<dbReference type="HOGENOM" id="CLU_2179437_0_0_11"/>
<dbReference type="STRING" id="1200352.A606_00160"/>
<dbReference type="Proteomes" id="UP000014809">
    <property type="component" value="Chromosome"/>
</dbReference>
<protein>
    <submittedName>
        <fullName evidence="1">Uncharacterized protein</fullName>
    </submittedName>
</protein>